<dbReference type="AlphaFoldDB" id="A0A7S0GJ18"/>
<reference evidence="2" key="1">
    <citation type="submission" date="2021-01" db="EMBL/GenBank/DDBJ databases">
        <authorList>
            <person name="Corre E."/>
            <person name="Pelletier E."/>
            <person name="Niang G."/>
            <person name="Scheremetjew M."/>
            <person name="Finn R."/>
            <person name="Kale V."/>
            <person name="Holt S."/>
            <person name="Cochrane G."/>
            <person name="Meng A."/>
            <person name="Brown T."/>
            <person name="Cohen L."/>
        </authorList>
    </citation>
    <scope>NUCLEOTIDE SEQUENCE</scope>
    <source>
        <strain evidence="2">CCAP1064/1</strain>
    </source>
</reference>
<dbReference type="Pfam" id="PF01965">
    <property type="entry name" value="DJ-1_PfpI"/>
    <property type="match status" value="1"/>
</dbReference>
<feature type="domain" description="DJ-1/PfpI" evidence="1">
    <location>
        <begin position="3"/>
        <end position="92"/>
    </location>
</feature>
<name>A0A7S0GJ18_9STRA</name>
<dbReference type="GO" id="GO:1903189">
    <property type="term" value="P:glyoxal metabolic process"/>
    <property type="evidence" value="ECO:0007669"/>
    <property type="project" value="TreeGrafter"/>
</dbReference>
<dbReference type="PANTHER" id="PTHR48094:SF12">
    <property type="entry name" value="PARKINSON DISEASE PROTEIN 7 HOMOLOG"/>
    <property type="match status" value="1"/>
</dbReference>
<evidence type="ECO:0000313" key="2">
    <source>
        <dbReference type="EMBL" id="CAD8427265.1"/>
    </source>
</evidence>
<dbReference type="SUPFAM" id="SSF52317">
    <property type="entry name" value="Class I glutamine amidotransferase-like"/>
    <property type="match status" value="1"/>
</dbReference>
<dbReference type="PANTHER" id="PTHR48094">
    <property type="entry name" value="PROTEIN/NUCLEIC ACID DEGLYCASE DJ-1-RELATED"/>
    <property type="match status" value="1"/>
</dbReference>
<sequence length="111" mass="11859">MPGAEHMRDCKTLITLLKKQNNEGKLYAAICASPAVALAPHGLTKKGATCYPAPAFRDAIENASDDDVVTQENLVTSQGPGTSLKFALQIGEQLYGKDKADEIAKAMLVIR</sequence>
<dbReference type="GO" id="GO:0005737">
    <property type="term" value="C:cytoplasm"/>
    <property type="evidence" value="ECO:0007669"/>
    <property type="project" value="TreeGrafter"/>
</dbReference>
<dbReference type="InterPro" id="IPR029062">
    <property type="entry name" value="Class_I_gatase-like"/>
</dbReference>
<proteinExistence type="predicted"/>
<evidence type="ECO:0000259" key="1">
    <source>
        <dbReference type="Pfam" id="PF01965"/>
    </source>
</evidence>
<protein>
    <recommendedName>
        <fullName evidence="1">DJ-1/PfpI domain-containing protein</fullName>
    </recommendedName>
</protein>
<accession>A0A7S0GJ18</accession>
<dbReference type="EMBL" id="HBEL01051068">
    <property type="protein sequence ID" value="CAD8427265.1"/>
    <property type="molecule type" value="Transcribed_RNA"/>
</dbReference>
<dbReference type="Gene3D" id="3.40.50.880">
    <property type="match status" value="1"/>
</dbReference>
<dbReference type="InterPro" id="IPR050325">
    <property type="entry name" value="Prot/Nucl_acid_deglycase"/>
</dbReference>
<organism evidence="2">
    <name type="scientific">Proboscia inermis</name>
    <dbReference type="NCBI Taxonomy" id="420281"/>
    <lineage>
        <taxon>Eukaryota</taxon>
        <taxon>Sar</taxon>
        <taxon>Stramenopiles</taxon>
        <taxon>Ochrophyta</taxon>
        <taxon>Bacillariophyta</taxon>
        <taxon>Coscinodiscophyceae</taxon>
        <taxon>Rhizosoleniophycidae</taxon>
        <taxon>Rhizosoleniales</taxon>
        <taxon>Rhizosoleniaceae</taxon>
        <taxon>Proboscia</taxon>
    </lineage>
</organism>
<dbReference type="InterPro" id="IPR002818">
    <property type="entry name" value="DJ-1/PfpI"/>
</dbReference>
<gene>
    <name evidence="2" type="ORF">PINE0816_LOCUS23430</name>
</gene>